<evidence type="ECO:0000313" key="3">
    <source>
        <dbReference type="Proteomes" id="UP000187209"/>
    </source>
</evidence>
<dbReference type="AlphaFoldDB" id="A0A1R2BYD2"/>
<dbReference type="EMBL" id="MPUH01000365">
    <property type="protein sequence ID" value="OMJ81812.1"/>
    <property type="molecule type" value="Genomic_DNA"/>
</dbReference>
<reference evidence="2 3" key="1">
    <citation type="submission" date="2016-11" db="EMBL/GenBank/DDBJ databases">
        <title>The macronuclear genome of Stentor coeruleus: a giant cell with tiny introns.</title>
        <authorList>
            <person name="Slabodnick M."/>
            <person name="Ruby J.G."/>
            <person name="Reiff S.B."/>
            <person name="Swart E.C."/>
            <person name="Gosai S."/>
            <person name="Prabakaran S."/>
            <person name="Witkowska E."/>
            <person name="Larue G.E."/>
            <person name="Fisher S."/>
            <person name="Freeman R.M."/>
            <person name="Gunawardena J."/>
            <person name="Chu W."/>
            <person name="Stover N.A."/>
            <person name="Gregory B.D."/>
            <person name="Nowacki M."/>
            <person name="Derisi J."/>
            <person name="Roy S.W."/>
            <person name="Marshall W.F."/>
            <person name="Sood P."/>
        </authorList>
    </citation>
    <scope>NUCLEOTIDE SEQUENCE [LARGE SCALE GENOMIC DNA]</scope>
    <source>
        <strain evidence="2">WM001</strain>
    </source>
</reference>
<organism evidence="2 3">
    <name type="scientific">Stentor coeruleus</name>
    <dbReference type="NCBI Taxonomy" id="5963"/>
    <lineage>
        <taxon>Eukaryota</taxon>
        <taxon>Sar</taxon>
        <taxon>Alveolata</taxon>
        <taxon>Ciliophora</taxon>
        <taxon>Postciliodesmatophora</taxon>
        <taxon>Heterotrichea</taxon>
        <taxon>Heterotrichida</taxon>
        <taxon>Stentoridae</taxon>
        <taxon>Stentor</taxon>
    </lineage>
</organism>
<feature type="region of interest" description="Disordered" evidence="1">
    <location>
        <begin position="459"/>
        <end position="521"/>
    </location>
</feature>
<keyword evidence="3" id="KW-1185">Reference proteome</keyword>
<name>A0A1R2BYD2_9CILI</name>
<proteinExistence type="predicted"/>
<accession>A0A1R2BYD2</accession>
<feature type="compositionally biased region" description="Acidic residues" evidence="1">
    <location>
        <begin position="510"/>
        <end position="519"/>
    </location>
</feature>
<dbReference type="Proteomes" id="UP000187209">
    <property type="component" value="Unassembled WGS sequence"/>
</dbReference>
<gene>
    <name evidence="2" type="ORF">SteCoe_17632</name>
</gene>
<sequence length="543" mass="63962">MAYYKLGTRMLWWERHSAYKRRGMLDTSIMHELMLIYPPEQGTTPRPPFPPNWLTDYSRLLRKLNKRRPETRDALGKPNSFSHKFLTRQLYWMRNGHTEESAFNKTEEELAKNLVEARQNAALLYEVGSSTSMKSFMDYYGQVAEYEGRLKVKKLIKDLPKFLRGSKEMNIFNEYQHINEWEHLTNNIASSEETKTEPKKTFLEKAKTLINYHDEKASKYDGLQGLSDDLIIWTARDAYRHIKKFSKKLLSKLETSGVSLDANGELDVSKIKNKNLQDAIKKNPMIKMIFYDSFKDQYENENEDNLQETEGSYVPGPLSEPTIKWKSEDPYKQIYGRLKPTEIESQDERIERLKRLWHHSRKSKTEEDQFALQKEAVKALRLVRMKVDQVLVSEGKSSIFPKNMEYSRKELLLTHRLDIDRMGKFLSANPDNIFETEQDKQEYEEIKLMIEQKTIVEDTEPVAYDSSKGSWRSTTKDEDEDEDHHEPFEMKSVESASFEEFTNKTKMSNIEDENSDDDDKFVSELQFKAKDKVKVKDKDEDKD</sequence>
<comment type="caution">
    <text evidence="2">The sequence shown here is derived from an EMBL/GenBank/DDBJ whole genome shotgun (WGS) entry which is preliminary data.</text>
</comment>
<evidence type="ECO:0000256" key="1">
    <source>
        <dbReference type="SAM" id="MobiDB-lite"/>
    </source>
</evidence>
<evidence type="ECO:0000313" key="2">
    <source>
        <dbReference type="EMBL" id="OMJ81812.1"/>
    </source>
</evidence>
<protein>
    <submittedName>
        <fullName evidence="2">Uncharacterized protein</fullName>
    </submittedName>
</protein>
<dbReference type="OrthoDB" id="313064at2759"/>